<gene>
    <name evidence="1" type="ORF">E6C60_0287</name>
</gene>
<protein>
    <submittedName>
        <fullName evidence="1">Uncharacterized protein</fullName>
    </submittedName>
</protein>
<dbReference type="AlphaFoldDB" id="A0A4P8XF73"/>
<dbReference type="RefSeq" id="WP_138224135.1">
    <property type="nucleotide sequence ID" value="NZ_CP040396.1"/>
</dbReference>
<dbReference type="EMBL" id="CP040396">
    <property type="protein sequence ID" value="QCT01012.1"/>
    <property type="molecule type" value="Genomic_DNA"/>
</dbReference>
<name>A0A4P8XF73_9BACL</name>
<dbReference type="OrthoDB" id="71707at2"/>
<evidence type="ECO:0000313" key="2">
    <source>
        <dbReference type="Proteomes" id="UP000300879"/>
    </source>
</evidence>
<keyword evidence="2" id="KW-1185">Reference proteome</keyword>
<organism evidence="1 2">
    <name type="scientific">Paenibacillus algicola</name>
    <dbReference type="NCBI Taxonomy" id="2565926"/>
    <lineage>
        <taxon>Bacteria</taxon>
        <taxon>Bacillati</taxon>
        <taxon>Bacillota</taxon>
        <taxon>Bacilli</taxon>
        <taxon>Bacillales</taxon>
        <taxon>Paenibacillaceae</taxon>
        <taxon>Paenibacillus</taxon>
    </lineage>
</organism>
<accession>A0A4P8XF73</accession>
<dbReference type="Proteomes" id="UP000300879">
    <property type="component" value="Chromosome"/>
</dbReference>
<reference evidence="1 2" key="1">
    <citation type="submission" date="2019-05" db="EMBL/GenBank/DDBJ databases">
        <authorList>
            <person name="Chen C."/>
        </authorList>
    </citation>
    <scope>NUCLEOTIDE SEQUENCE [LARGE SCALE GENOMIC DNA]</scope>
    <source>
        <strain evidence="1 2">HB172198</strain>
    </source>
</reference>
<sequence length="59" mass="6732">MPEVSIFSVEGDELLTKFRERQAALRGAVKSLISESKEAAREFKQDNQTEEIFSDILEN</sequence>
<evidence type="ECO:0000313" key="1">
    <source>
        <dbReference type="EMBL" id="QCT01012.1"/>
    </source>
</evidence>
<dbReference type="KEGG" id="palo:E6C60_0287"/>
<proteinExistence type="predicted"/>